<dbReference type="REBASE" id="368958">
    <property type="entry name" value="M.Kan3317DndDP"/>
</dbReference>
<feature type="coiled-coil region" evidence="1">
    <location>
        <begin position="433"/>
        <end position="486"/>
    </location>
</feature>
<proteinExistence type="predicted"/>
<name>A0A7L4ZJQ1_9FLAO</name>
<evidence type="ECO:0000313" key="3">
    <source>
        <dbReference type="EMBL" id="QHI36741.1"/>
    </source>
</evidence>
<organism evidence="3 4">
    <name type="scientific">Kordia antarctica</name>
    <dbReference type="NCBI Taxonomy" id="1218801"/>
    <lineage>
        <taxon>Bacteria</taxon>
        <taxon>Pseudomonadati</taxon>
        <taxon>Bacteroidota</taxon>
        <taxon>Flavobacteriia</taxon>
        <taxon>Flavobacteriales</taxon>
        <taxon>Flavobacteriaceae</taxon>
        <taxon>Kordia</taxon>
    </lineage>
</organism>
<dbReference type="KEGG" id="kan:IMCC3317_21110"/>
<feature type="coiled-coil region" evidence="1">
    <location>
        <begin position="196"/>
        <end position="307"/>
    </location>
</feature>
<dbReference type="RefSeq" id="WP_160129418.1">
    <property type="nucleotide sequence ID" value="NZ_CP019288.1"/>
</dbReference>
<dbReference type="EMBL" id="CP019288">
    <property type="protein sequence ID" value="QHI36741.1"/>
    <property type="molecule type" value="Genomic_DNA"/>
</dbReference>
<dbReference type="InterPro" id="IPR038729">
    <property type="entry name" value="Rad50/SbcC_AAA"/>
</dbReference>
<evidence type="ECO:0000259" key="2">
    <source>
        <dbReference type="Pfam" id="PF13476"/>
    </source>
</evidence>
<protein>
    <recommendedName>
        <fullName evidence="2">Rad50/SbcC-type AAA domain-containing protein</fullName>
    </recommendedName>
</protein>
<dbReference type="PANTHER" id="PTHR32114">
    <property type="entry name" value="ABC TRANSPORTER ABCH.3"/>
    <property type="match status" value="1"/>
</dbReference>
<feature type="domain" description="Rad50/SbcC-type AAA" evidence="2">
    <location>
        <begin position="5"/>
        <end position="253"/>
    </location>
</feature>
<sequence length="704" mass="81618">MIIKSIQLNNFRIYKGKNLIDLSVTDDENIIIVSGKNGFGKTTFLMSLVWCLYGRQMSDVDDIYKKEIENNGNYRQYIKSSLNRQAEFEGKTKFSVSVIFSRITTIPDVTCNELKITRTYYTEGNKEENLEILIDGSESELVKDVGAEHFIRDFIMPKEIAKFFFFDAEKIVSLAEIHTGEQRQELSRAFSEVLGINQYQNLKDDLDQYLDKLKSETANAKEKSELKRLKTEAEIADDRIKEVQERIESLNEDALALKYEISKLQEKLIKQGSVITVDELNKLIDRKEDLEKQVAILNTELKNHYEIIPFAIAGNLLTEVLEQVILERDIISEKFNDDRAEQVADNIINDLIKIPHPDNLVINYKVQEYYINNLKELISKHLGGGNSRKNANPNVQDEVIHNLSETEKAELNKFTNNIRLSFKETFNRINSDYLRSKNELNDINKKIKLAEEKSENPLVKADRERKSQLEKEYDDILRNVGVLEQEISTNNETKIQSKKEIKRISDKLKVSKSKQEISEEVEKSIKYLKKFIADFKIEKKHSLSRRIKEGLDVLLHKKSFISDVQIEILGDDIEINLIDARGKEINKDSLSKGEQQMYATALLKGLVDESNIDFPVFIDSPMQKFDIDHSNSIVKHFYPEVSNQVIIFPLLKKEMTRDEFKVLLPSISKTFLIKNTDNEQSTFEQVENKEELFDVFEKDYQDAV</sequence>
<dbReference type="NCBIfam" id="TIGR03185">
    <property type="entry name" value="DNA_S_dndD"/>
    <property type="match status" value="1"/>
</dbReference>
<dbReference type="Pfam" id="PF13476">
    <property type="entry name" value="AAA_23"/>
    <property type="match status" value="1"/>
</dbReference>
<dbReference type="AlphaFoldDB" id="A0A7L4ZJQ1"/>
<keyword evidence="4" id="KW-1185">Reference proteome</keyword>
<dbReference type="Gene3D" id="3.40.50.300">
    <property type="entry name" value="P-loop containing nucleotide triphosphate hydrolases"/>
    <property type="match status" value="1"/>
</dbReference>
<evidence type="ECO:0000313" key="4">
    <source>
        <dbReference type="Proteomes" id="UP000464657"/>
    </source>
</evidence>
<accession>A0A7L4ZJQ1</accession>
<dbReference type="GO" id="GO:0006302">
    <property type="term" value="P:double-strand break repair"/>
    <property type="evidence" value="ECO:0007669"/>
    <property type="project" value="InterPro"/>
</dbReference>
<evidence type="ECO:0000256" key="1">
    <source>
        <dbReference type="SAM" id="Coils"/>
    </source>
</evidence>
<dbReference type="OrthoDB" id="9795626at2"/>
<gene>
    <name evidence="3" type="ORF">IMCC3317_21110</name>
</gene>
<reference evidence="3 4" key="1">
    <citation type="journal article" date="2013" name="Int. J. Syst. Evol. Microbiol.">
        <title>Kordia antarctica sp. nov., isolated from Antarctic seawater.</title>
        <authorList>
            <person name="Baek K."/>
            <person name="Choi A."/>
            <person name="Kang I."/>
            <person name="Lee K."/>
            <person name="Cho J.C."/>
        </authorList>
    </citation>
    <scope>NUCLEOTIDE SEQUENCE [LARGE SCALE GENOMIC DNA]</scope>
    <source>
        <strain evidence="3 4">IMCC3317</strain>
    </source>
</reference>
<dbReference type="InterPro" id="IPR017599">
    <property type="entry name" value="DNA_S_DndD"/>
</dbReference>
<dbReference type="InterPro" id="IPR027417">
    <property type="entry name" value="P-loop_NTPase"/>
</dbReference>
<dbReference type="PANTHER" id="PTHR32114:SF2">
    <property type="entry name" value="ABC TRANSPORTER ABCH.3"/>
    <property type="match status" value="1"/>
</dbReference>
<dbReference type="Proteomes" id="UP000464657">
    <property type="component" value="Chromosome"/>
</dbReference>
<dbReference type="GO" id="GO:0016887">
    <property type="term" value="F:ATP hydrolysis activity"/>
    <property type="evidence" value="ECO:0007669"/>
    <property type="project" value="InterPro"/>
</dbReference>
<keyword evidence="1" id="KW-0175">Coiled coil</keyword>
<dbReference type="SUPFAM" id="SSF52540">
    <property type="entry name" value="P-loop containing nucleoside triphosphate hydrolases"/>
    <property type="match status" value="1"/>
</dbReference>